<feature type="transmembrane region" description="Helical" evidence="12">
    <location>
        <begin position="298"/>
        <end position="322"/>
    </location>
</feature>
<dbReference type="InterPro" id="IPR004299">
    <property type="entry name" value="MBOAT_fam"/>
</dbReference>
<evidence type="ECO:0000256" key="9">
    <source>
        <dbReference type="ARBA" id="ARBA00023136"/>
    </source>
</evidence>
<evidence type="ECO:0000256" key="12">
    <source>
        <dbReference type="SAM" id="Phobius"/>
    </source>
</evidence>
<comment type="pathway">
    <text evidence="2 11">Glycan biosynthesis; alginate biosynthesis.</text>
</comment>
<protein>
    <recommendedName>
        <fullName evidence="11">Probable alginate O-acetylase</fullName>
        <ecNumber evidence="11">2.3.1.-</ecNumber>
    </recommendedName>
</protein>
<dbReference type="InterPro" id="IPR028362">
    <property type="entry name" value="AlgI"/>
</dbReference>
<evidence type="ECO:0000313" key="13">
    <source>
        <dbReference type="EMBL" id="RVU30972.1"/>
    </source>
</evidence>
<dbReference type="GO" id="GO:0042121">
    <property type="term" value="P:alginic acid biosynthetic process"/>
    <property type="evidence" value="ECO:0007669"/>
    <property type="project" value="UniProtKB-UniRule"/>
</dbReference>
<keyword evidence="14" id="KW-1185">Reference proteome</keyword>
<feature type="transmembrane region" description="Helical" evidence="12">
    <location>
        <begin position="446"/>
        <end position="471"/>
    </location>
</feature>
<feature type="transmembrane region" description="Helical" evidence="12">
    <location>
        <begin position="328"/>
        <end position="348"/>
    </location>
</feature>
<dbReference type="PIRSF" id="PIRSF500217">
    <property type="entry name" value="AlgI"/>
    <property type="match status" value="1"/>
</dbReference>
<reference evidence="13 14" key="1">
    <citation type="submission" date="2019-01" db="EMBL/GenBank/DDBJ databases">
        <authorList>
            <person name="Chen W.-M."/>
        </authorList>
    </citation>
    <scope>NUCLEOTIDE SEQUENCE [LARGE SCALE GENOMIC DNA]</scope>
    <source>
        <strain evidence="13 14">HPM-16</strain>
    </source>
</reference>
<proteinExistence type="inferred from homology"/>
<evidence type="ECO:0000256" key="5">
    <source>
        <dbReference type="ARBA" id="ARBA00022679"/>
    </source>
</evidence>
<evidence type="ECO:0000256" key="2">
    <source>
        <dbReference type="ARBA" id="ARBA00005182"/>
    </source>
</evidence>
<evidence type="ECO:0000256" key="7">
    <source>
        <dbReference type="ARBA" id="ARBA00022841"/>
    </source>
</evidence>
<evidence type="ECO:0000256" key="11">
    <source>
        <dbReference type="PIRNR" id="PIRNR016636"/>
    </source>
</evidence>
<dbReference type="AlphaFoldDB" id="A0A437Q8R7"/>
<comment type="caution">
    <text evidence="13">The sequence shown here is derived from an EMBL/GenBank/DDBJ whole genome shotgun (WGS) entry which is preliminary data.</text>
</comment>
<dbReference type="PANTHER" id="PTHR13285">
    <property type="entry name" value="ACYLTRANSFERASE"/>
    <property type="match status" value="1"/>
</dbReference>
<dbReference type="Pfam" id="PF03062">
    <property type="entry name" value="MBOAT"/>
    <property type="match status" value="1"/>
</dbReference>
<accession>A0A437Q8R7</accession>
<name>A0A437Q8R7_9GAMM</name>
<keyword evidence="11" id="KW-0997">Cell inner membrane</keyword>
<feature type="transmembrane region" description="Helical" evidence="12">
    <location>
        <begin position="406"/>
        <end position="425"/>
    </location>
</feature>
<gene>
    <name evidence="13" type="ORF">EOE65_08135</name>
</gene>
<evidence type="ECO:0000256" key="3">
    <source>
        <dbReference type="ARBA" id="ARBA00010323"/>
    </source>
</evidence>
<dbReference type="EMBL" id="SACQ01000003">
    <property type="protein sequence ID" value="RVU30972.1"/>
    <property type="molecule type" value="Genomic_DNA"/>
</dbReference>
<organism evidence="13 14">
    <name type="scientific">Neptunomonas marina</name>
    <dbReference type="NCBI Taxonomy" id="1815562"/>
    <lineage>
        <taxon>Bacteria</taxon>
        <taxon>Pseudomonadati</taxon>
        <taxon>Pseudomonadota</taxon>
        <taxon>Gammaproteobacteria</taxon>
        <taxon>Oceanospirillales</taxon>
        <taxon>Oceanospirillaceae</taxon>
        <taxon>Neptunomonas</taxon>
    </lineage>
</organism>
<keyword evidence="5 11" id="KW-0808">Transferase</keyword>
<dbReference type="GO" id="GO:0005886">
    <property type="term" value="C:plasma membrane"/>
    <property type="evidence" value="ECO:0007669"/>
    <property type="project" value="UniProtKB-SubCell"/>
</dbReference>
<dbReference type="InterPro" id="IPR051085">
    <property type="entry name" value="MB_O-acyltransferase"/>
</dbReference>
<keyword evidence="9 11" id="KW-0472">Membrane</keyword>
<dbReference type="InterPro" id="IPR024194">
    <property type="entry name" value="Ac/AlaTfrase_AlgI/DltB"/>
</dbReference>
<comment type="similarity">
    <text evidence="3 11">Belongs to the membrane-bound acyltransferase family.</text>
</comment>
<dbReference type="EC" id="2.3.1.-" evidence="11"/>
<dbReference type="GO" id="GO:0016746">
    <property type="term" value="F:acyltransferase activity"/>
    <property type="evidence" value="ECO:0007669"/>
    <property type="project" value="UniProtKB-KW"/>
</dbReference>
<evidence type="ECO:0000313" key="14">
    <source>
        <dbReference type="Proteomes" id="UP000282818"/>
    </source>
</evidence>
<keyword evidence="4 11" id="KW-1003">Cell membrane</keyword>
<keyword evidence="8 12" id="KW-1133">Transmembrane helix</keyword>
<dbReference type="UniPathway" id="UPA00286"/>
<feature type="transmembrane region" description="Helical" evidence="12">
    <location>
        <begin position="40"/>
        <end position="63"/>
    </location>
</feature>
<comment type="subcellular location">
    <subcellularLocation>
        <location evidence="11">Cell inner membrane</location>
    </subcellularLocation>
    <subcellularLocation>
        <location evidence="1">Cell membrane</location>
        <topology evidence="1">Multi-pass membrane protein</topology>
    </subcellularLocation>
</comment>
<sequence length="474" mass="54234">MAFQSFHYVVFFLVIFGLVRGVFRDNHDAKKNCLLAASYYFYMCWDWRFAGLIFGITLINYIIGQKIADATDQPKKKAWLTLSLVSSLGILAYFKYTNFFIDSFNTLLTNLGVETSLPLLSIILPVGISFYTFQSISYSLDIYRGRLKPVSSLRDFSLFVAFFPQLVAGPIVRASHFLPQLEEGYKEEQKNPVESGVALIIRGFIKKIAIADVLAVHIVDPAFASPGDYSPWFLLIALYAYSYQVYMDFSGYTDIARGTARCLGFELQINFDRPYKATSIGDFWRRWHISMSSFFRDYLFYGLGGSKYGNVYVNLFITFVAIGVWHGAGWNFVVYGICHASMIAYERWRMNRRKAAGLPPLEYTGLHWIWRVFWIFTLVSLTRVLFRGGSLDDAWLYVEAMTNFTNTHTPIGLVGGATLLIATALHYTPSKWTFEWKNIYCRMPSWLQAGVIVTTTYLVVAFSTGTAPFIYFQF</sequence>
<evidence type="ECO:0000256" key="10">
    <source>
        <dbReference type="ARBA" id="ARBA00023315"/>
    </source>
</evidence>
<feature type="transmembrane region" description="Helical" evidence="12">
    <location>
        <begin position="78"/>
        <end position="96"/>
    </location>
</feature>
<evidence type="ECO:0000256" key="1">
    <source>
        <dbReference type="ARBA" id="ARBA00004651"/>
    </source>
</evidence>
<feature type="transmembrane region" description="Helical" evidence="12">
    <location>
        <begin position="368"/>
        <end position="386"/>
    </location>
</feature>
<feature type="transmembrane region" description="Helical" evidence="12">
    <location>
        <begin position="116"/>
        <end position="133"/>
    </location>
</feature>
<keyword evidence="6 11" id="KW-0812">Transmembrane</keyword>
<dbReference type="Proteomes" id="UP000282818">
    <property type="component" value="Unassembled WGS sequence"/>
</dbReference>
<keyword evidence="7 11" id="KW-0016">Alginate biosynthesis</keyword>
<evidence type="ECO:0000256" key="6">
    <source>
        <dbReference type="ARBA" id="ARBA00022692"/>
    </source>
</evidence>
<dbReference type="PANTHER" id="PTHR13285:SF23">
    <property type="entry name" value="TEICHOIC ACID D-ALANYLTRANSFERASE"/>
    <property type="match status" value="1"/>
</dbReference>
<dbReference type="RefSeq" id="WP_127693817.1">
    <property type="nucleotide sequence ID" value="NZ_SACQ01000003.1"/>
</dbReference>
<dbReference type="PIRSF" id="PIRSF016636">
    <property type="entry name" value="AlgI_DltB"/>
    <property type="match status" value="1"/>
</dbReference>
<evidence type="ECO:0000256" key="4">
    <source>
        <dbReference type="ARBA" id="ARBA00022475"/>
    </source>
</evidence>
<keyword evidence="10 11" id="KW-0012">Acyltransferase</keyword>
<evidence type="ECO:0000256" key="8">
    <source>
        <dbReference type="ARBA" id="ARBA00022989"/>
    </source>
</evidence>